<feature type="transmembrane region" description="Helical" evidence="11">
    <location>
        <begin position="117"/>
        <end position="137"/>
    </location>
</feature>
<keyword evidence="2" id="KW-1003">Cell membrane</keyword>
<dbReference type="InterPro" id="IPR037185">
    <property type="entry name" value="EmrE-like"/>
</dbReference>
<dbReference type="Proteomes" id="UP000325161">
    <property type="component" value="Chromosome"/>
</dbReference>
<keyword evidence="8 11" id="KW-1133">Transmembrane helix</keyword>
<dbReference type="GO" id="GO:0005886">
    <property type="term" value="C:plasma membrane"/>
    <property type="evidence" value="ECO:0007669"/>
    <property type="project" value="UniProtKB-SubCell"/>
</dbReference>
<dbReference type="InterPro" id="IPR000390">
    <property type="entry name" value="Small_drug/metabolite_transptr"/>
</dbReference>
<dbReference type="PANTHER" id="PTHR30561:SF9">
    <property type="entry name" value="4-AMINO-4-DEOXY-L-ARABINOSE-PHOSPHOUNDECAPRENOL FLIPPASE SUBUNIT ARNF-RELATED"/>
    <property type="match status" value="1"/>
</dbReference>
<keyword evidence="3" id="KW-0444">Lipid biosynthesis</keyword>
<feature type="transmembrane region" description="Helical" evidence="11">
    <location>
        <begin position="178"/>
        <end position="203"/>
    </location>
</feature>
<keyword evidence="7" id="KW-0448">Lipopolysaccharide biosynthesis</keyword>
<evidence type="ECO:0000256" key="9">
    <source>
        <dbReference type="ARBA" id="ARBA00023098"/>
    </source>
</evidence>
<evidence type="ECO:0000256" key="1">
    <source>
        <dbReference type="ARBA" id="ARBA00004651"/>
    </source>
</evidence>
<feature type="transmembrane region" description="Helical" evidence="11">
    <location>
        <begin position="215"/>
        <end position="235"/>
    </location>
</feature>
<feature type="domain" description="EamA" evidence="12">
    <location>
        <begin position="149"/>
        <end position="285"/>
    </location>
</feature>
<keyword evidence="6 11" id="KW-0812">Transmembrane</keyword>
<organism evidence="13 14">
    <name type="scientific">Pigmentiphaga aceris</name>
    <dbReference type="NCBI Taxonomy" id="1940612"/>
    <lineage>
        <taxon>Bacteria</taxon>
        <taxon>Pseudomonadati</taxon>
        <taxon>Pseudomonadota</taxon>
        <taxon>Betaproteobacteria</taxon>
        <taxon>Burkholderiales</taxon>
        <taxon>Alcaligenaceae</taxon>
        <taxon>Pigmentiphaga</taxon>
    </lineage>
</organism>
<dbReference type="Gene3D" id="1.10.3730.20">
    <property type="match status" value="2"/>
</dbReference>
<dbReference type="KEGG" id="pacr:FXN63_11370"/>
<evidence type="ECO:0000256" key="2">
    <source>
        <dbReference type="ARBA" id="ARBA00022475"/>
    </source>
</evidence>
<keyword evidence="14" id="KW-1185">Reference proteome</keyword>
<evidence type="ECO:0000256" key="8">
    <source>
        <dbReference type="ARBA" id="ARBA00022989"/>
    </source>
</evidence>
<reference evidence="13 14" key="1">
    <citation type="submission" date="2019-08" db="EMBL/GenBank/DDBJ databases">
        <title>Amphibian skin-associated Pigmentiphaga: genome sequence and occurrence across geography and hosts.</title>
        <authorList>
            <person name="Bletz M.C."/>
            <person name="Bunk B."/>
            <person name="Sproeer C."/>
            <person name="Biwer P."/>
            <person name="Reiter S."/>
            <person name="Rabemananjara F.C.E."/>
            <person name="Schulz S."/>
            <person name="Overmann J."/>
            <person name="Vences M."/>
        </authorList>
    </citation>
    <scope>NUCLEOTIDE SEQUENCE [LARGE SCALE GENOMIC DNA]</scope>
    <source>
        <strain evidence="13 14">Mada1488</strain>
    </source>
</reference>
<sequence length="288" mass="29790">MSLSVPLVLAILFAALLHASWNALIKSGPNKSLDTALIHSLGVVFAIPAVLWFGLPAAAAWPYILASSAIHVAYYVALAGAYRHGDLGLTYPIMRGSAPLLVAVVGTTVVGDHLSPQAWIGVVLLSIGVLTVGLARVNHSDKSGNRRKALGFALANACIIASYTVVDGMGVRAAGDPFAYAAAIFLLDGLPYMALVMWCLGPARGDAVRYMLGRVKLAIGGTAASLGSYGIALWAMAHAPVALVAALRETSVIFAALIGTLLLGERFGWTRAAGTGLVVAGVMTLRFG</sequence>
<evidence type="ECO:0000256" key="3">
    <source>
        <dbReference type="ARBA" id="ARBA00022516"/>
    </source>
</evidence>
<evidence type="ECO:0000313" key="14">
    <source>
        <dbReference type="Proteomes" id="UP000325161"/>
    </source>
</evidence>
<evidence type="ECO:0000256" key="4">
    <source>
        <dbReference type="ARBA" id="ARBA00022519"/>
    </source>
</evidence>
<evidence type="ECO:0000256" key="7">
    <source>
        <dbReference type="ARBA" id="ARBA00022985"/>
    </source>
</evidence>
<dbReference type="OrthoDB" id="9783707at2"/>
<name>A0A5C0AVA3_9BURK</name>
<dbReference type="SUPFAM" id="SSF103481">
    <property type="entry name" value="Multidrug resistance efflux transporter EmrE"/>
    <property type="match status" value="2"/>
</dbReference>
<dbReference type="RefSeq" id="WP_148814895.1">
    <property type="nucleotide sequence ID" value="NZ_CP043046.1"/>
</dbReference>
<keyword evidence="4" id="KW-0997">Cell inner membrane</keyword>
<evidence type="ECO:0000256" key="6">
    <source>
        <dbReference type="ARBA" id="ARBA00022692"/>
    </source>
</evidence>
<feature type="transmembrane region" description="Helical" evidence="11">
    <location>
        <begin position="241"/>
        <end position="263"/>
    </location>
</feature>
<accession>A0A5C0AVA3</accession>
<dbReference type="AlphaFoldDB" id="A0A5C0AVA3"/>
<feature type="transmembrane region" description="Helical" evidence="11">
    <location>
        <begin position="6"/>
        <end position="24"/>
    </location>
</feature>
<dbReference type="EMBL" id="CP043046">
    <property type="protein sequence ID" value="QEI06362.1"/>
    <property type="molecule type" value="Genomic_DNA"/>
</dbReference>
<evidence type="ECO:0000259" key="12">
    <source>
        <dbReference type="Pfam" id="PF00892"/>
    </source>
</evidence>
<feature type="transmembrane region" description="Helical" evidence="11">
    <location>
        <begin position="36"/>
        <end position="55"/>
    </location>
</feature>
<gene>
    <name evidence="13" type="ORF">FXN63_11370</name>
</gene>
<dbReference type="PANTHER" id="PTHR30561">
    <property type="entry name" value="SMR FAMILY PROTON-DEPENDENT DRUG EFFLUX TRANSPORTER SUGE"/>
    <property type="match status" value="1"/>
</dbReference>
<feature type="transmembrane region" description="Helical" evidence="11">
    <location>
        <begin position="93"/>
        <end position="111"/>
    </location>
</feature>
<evidence type="ECO:0000256" key="10">
    <source>
        <dbReference type="ARBA" id="ARBA00023136"/>
    </source>
</evidence>
<keyword evidence="9" id="KW-0443">Lipid metabolism</keyword>
<dbReference type="GO" id="GO:0009103">
    <property type="term" value="P:lipopolysaccharide biosynthetic process"/>
    <property type="evidence" value="ECO:0007669"/>
    <property type="project" value="UniProtKB-KW"/>
</dbReference>
<feature type="transmembrane region" description="Helical" evidence="11">
    <location>
        <begin position="61"/>
        <end position="81"/>
    </location>
</feature>
<evidence type="ECO:0000313" key="13">
    <source>
        <dbReference type="EMBL" id="QEI06362.1"/>
    </source>
</evidence>
<dbReference type="GO" id="GO:0022857">
    <property type="term" value="F:transmembrane transporter activity"/>
    <property type="evidence" value="ECO:0007669"/>
    <property type="project" value="InterPro"/>
</dbReference>
<evidence type="ECO:0000256" key="5">
    <source>
        <dbReference type="ARBA" id="ARBA00022556"/>
    </source>
</evidence>
<evidence type="ECO:0000256" key="11">
    <source>
        <dbReference type="SAM" id="Phobius"/>
    </source>
</evidence>
<keyword evidence="10 11" id="KW-0472">Membrane</keyword>
<keyword evidence="5" id="KW-0441">Lipid A biosynthesis</keyword>
<dbReference type="Pfam" id="PF00892">
    <property type="entry name" value="EamA"/>
    <property type="match status" value="1"/>
</dbReference>
<protein>
    <submittedName>
        <fullName evidence="13">EamA family transporter</fullName>
    </submittedName>
</protein>
<comment type="subcellular location">
    <subcellularLocation>
        <location evidence="1">Cell membrane</location>
        <topology evidence="1">Multi-pass membrane protein</topology>
    </subcellularLocation>
</comment>
<feature type="transmembrane region" description="Helical" evidence="11">
    <location>
        <begin position="149"/>
        <end position="166"/>
    </location>
</feature>
<dbReference type="GO" id="GO:0009245">
    <property type="term" value="P:lipid A biosynthetic process"/>
    <property type="evidence" value="ECO:0007669"/>
    <property type="project" value="UniProtKB-KW"/>
</dbReference>
<dbReference type="InterPro" id="IPR000620">
    <property type="entry name" value="EamA_dom"/>
</dbReference>
<proteinExistence type="predicted"/>